<feature type="compositionally biased region" description="Polar residues" evidence="2">
    <location>
        <begin position="42"/>
        <end position="52"/>
    </location>
</feature>
<dbReference type="AlphaFoldDB" id="A0AAD7J9U4"/>
<feature type="coiled-coil region" evidence="1">
    <location>
        <begin position="169"/>
        <end position="214"/>
    </location>
</feature>
<organism evidence="3 4">
    <name type="scientific">Mycena metata</name>
    <dbReference type="NCBI Taxonomy" id="1033252"/>
    <lineage>
        <taxon>Eukaryota</taxon>
        <taxon>Fungi</taxon>
        <taxon>Dikarya</taxon>
        <taxon>Basidiomycota</taxon>
        <taxon>Agaricomycotina</taxon>
        <taxon>Agaricomycetes</taxon>
        <taxon>Agaricomycetidae</taxon>
        <taxon>Agaricales</taxon>
        <taxon>Marasmiineae</taxon>
        <taxon>Mycenaceae</taxon>
        <taxon>Mycena</taxon>
    </lineage>
</organism>
<evidence type="ECO:0000313" key="4">
    <source>
        <dbReference type="Proteomes" id="UP001215598"/>
    </source>
</evidence>
<accession>A0AAD7J9U4</accession>
<evidence type="ECO:0000313" key="3">
    <source>
        <dbReference type="EMBL" id="KAJ7760355.1"/>
    </source>
</evidence>
<name>A0AAD7J9U4_9AGAR</name>
<reference evidence="3" key="1">
    <citation type="submission" date="2023-03" db="EMBL/GenBank/DDBJ databases">
        <title>Massive genome expansion in bonnet fungi (Mycena s.s.) driven by repeated elements and novel gene families across ecological guilds.</title>
        <authorList>
            <consortium name="Lawrence Berkeley National Laboratory"/>
            <person name="Harder C.B."/>
            <person name="Miyauchi S."/>
            <person name="Viragh M."/>
            <person name="Kuo A."/>
            <person name="Thoen E."/>
            <person name="Andreopoulos B."/>
            <person name="Lu D."/>
            <person name="Skrede I."/>
            <person name="Drula E."/>
            <person name="Henrissat B."/>
            <person name="Morin E."/>
            <person name="Kohler A."/>
            <person name="Barry K."/>
            <person name="LaButti K."/>
            <person name="Morin E."/>
            <person name="Salamov A."/>
            <person name="Lipzen A."/>
            <person name="Mereny Z."/>
            <person name="Hegedus B."/>
            <person name="Baldrian P."/>
            <person name="Stursova M."/>
            <person name="Weitz H."/>
            <person name="Taylor A."/>
            <person name="Grigoriev I.V."/>
            <person name="Nagy L.G."/>
            <person name="Martin F."/>
            <person name="Kauserud H."/>
        </authorList>
    </citation>
    <scope>NUCLEOTIDE SEQUENCE</scope>
    <source>
        <strain evidence="3">CBHHK182m</strain>
    </source>
</reference>
<feature type="compositionally biased region" description="Polar residues" evidence="2">
    <location>
        <begin position="610"/>
        <end position="635"/>
    </location>
</feature>
<evidence type="ECO:0000256" key="2">
    <source>
        <dbReference type="SAM" id="MobiDB-lite"/>
    </source>
</evidence>
<feature type="compositionally biased region" description="Basic and acidic residues" evidence="2">
    <location>
        <begin position="734"/>
        <end position="747"/>
    </location>
</feature>
<feature type="region of interest" description="Disordered" evidence="2">
    <location>
        <begin position="719"/>
        <end position="747"/>
    </location>
</feature>
<protein>
    <recommendedName>
        <fullName evidence="5">Retrotransposon gag domain-containing protein</fullName>
    </recommendedName>
</protein>
<evidence type="ECO:0008006" key="5">
    <source>
        <dbReference type="Google" id="ProtNLM"/>
    </source>
</evidence>
<keyword evidence="1" id="KW-0175">Coiled coil</keyword>
<dbReference type="Proteomes" id="UP001215598">
    <property type="component" value="Unassembled WGS sequence"/>
</dbReference>
<gene>
    <name evidence="3" type="ORF">B0H16DRAFT_1719862</name>
</gene>
<comment type="caution">
    <text evidence="3">The sequence shown here is derived from an EMBL/GenBank/DDBJ whole genome shotgun (WGS) entry which is preliminary data.</text>
</comment>
<keyword evidence="4" id="KW-1185">Reference proteome</keyword>
<dbReference type="EMBL" id="JARKIB010000037">
    <property type="protein sequence ID" value="KAJ7760355.1"/>
    <property type="molecule type" value="Genomic_DNA"/>
</dbReference>
<feature type="region of interest" description="Disordered" evidence="2">
    <location>
        <begin position="604"/>
        <end position="685"/>
    </location>
</feature>
<evidence type="ECO:0000256" key="1">
    <source>
        <dbReference type="SAM" id="Coils"/>
    </source>
</evidence>
<proteinExistence type="predicted"/>
<feature type="region of interest" description="Disordered" evidence="2">
    <location>
        <begin position="102"/>
        <end position="128"/>
    </location>
</feature>
<sequence>MTTTGNPQAAAETLSAAKTEYYSVPGHPGVDPAQVALPDSEIATNDGRSSASVGEHSSPGLGNHYSRTPPSIPDYTLHADDGGRYFLRDALGVRYEIVSGATDGPASHTPEPVGPTHYSAAPGGDEELPDLELDINPDDLSTTQLGQLDAIRGHIGSLNSRMLATTAMVAEHQAATEQMQDTIQILRRDVLSRVDSLRNEVNSQRSRLNRVLDDNLRIVLETGVSNEKVSSILNQMNKNGGAHRVDRPPPVQISDPSIAARVPLPQGLQAAVNATVAPRMTGESLESFERRASAVLRTKEATLSAFPFPPVEGDPPAPPMGPRVAAFVPPPADRYLSVGSALCAHVRYEEPRARAGLQKARMLDEHDRRQRITTPVAMNNTASAYVTGTGREGRDILSEFADDAANSIREIIQSKVGTRIPLPSDDDHDVFVMTFLEKLLGWYRSNNYGGEDLDYYRVILLQNYLEGEAHRWYVTETQQYAKENAGDLPEFADIICAMHRRFVKSSSAQRATRAFNQVKWNAELGPEQLYTDLKDAGQRMVGMPALFVMKSRFMATLPDWVSKELRLHRGLTAEFSDYETLRSHTRQVWEINLAIKEERAESAKYRVQDHASSSTQYPRNSATRGDRGQTSSGQAHSPRDRQATGVQSSSSRDRQATPGSSRDQDANKGSRSSSGRAPEKKSCFACGGTDHFARDKVCPKYSETREHRPRAAAQYVMESYSDEDTDEYSALASEHSDRSGDEDPREAPDLDKLIACAEENDELVRVAAMRNDSSVRYFSMRISEDIKMSDAESLTTESSITYSIEGATTPGSSSRVGSELPFLLGNYNPGPVCAVCQECELVVRQVPATSENGFEDTQTYTVCEHLARIGQPRTPLEEGSTTVGAEVCAPSPELFEGYELNELGDPDFPLGIIINITAPMPVGCLSAQEEIQEFEESRDRAGLRPLTVLEYDANMKWLHKYRAYPEDTETERRLLDEQLSREVLGDPELGSRARAEALLSEVRLAKADEKRIAERGPDIAWALEPEQVIICEQLGDWSLVHEQHLRVMDRHRQAVITRGLTRRTLDWFE</sequence>
<feature type="region of interest" description="Disordered" evidence="2">
    <location>
        <begin position="22"/>
        <end position="69"/>
    </location>
</feature>